<dbReference type="GO" id="GO:0016787">
    <property type="term" value="F:hydrolase activity"/>
    <property type="evidence" value="ECO:0007669"/>
    <property type="project" value="UniProtKB-KW"/>
</dbReference>
<evidence type="ECO:0000313" key="2">
    <source>
        <dbReference type="EMBL" id="QYJ68857.1"/>
    </source>
</evidence>
<feature type="domain" description="AB hydrolase-1" evidence="1">
    <location>
        <begin position="20"/>
        <end position="244"/>
    </location>
</feature>
<accession>A0ABX8V7P9</accession>
<name>A0ABX8V7P9_9FLAO</name>
<dbReference type="Proteomes" id="UP000825381">
    <property type="component" value="Chromosome"/>
</dbReference>
<dbReference type="PANTHER" id="PTHR43798">
    <property type="entry name" value="MONOACYLGLYCEROL LIPASE"/>
    <property type="match status" value="1"/>
</dbReference>
<dbReference type="SUPFAM" id="SSF53474">
    <property type="entry name" value="alpha/beta-Hydrolases"/>
    <property type="match status" value="1"/>
</dbReference>
<reference evidence="2 3" key="1">
    <citation type="submission" date="2021-07" db="EMBL/GenBank/DDBJ databases">
        <title>Flavobacterium WSW3-B6 sp.nov, isolated from seaweed.</title>
        <authorList>
            <person name="Muhammad N."/>
            <person name="Ho H."/>
            <person name="Lee Y.-J."/>
            <person name="Nguyen T."/>
            <person name="Ho J."/>
            <person name="Kim S.-G."/>
        </authorList>
    </citation>
    <scope>NUCLEOTIDE SEQUENCE [LARGE SCALE GENOMIC DNA]</scope>
    <source>
        <strain evidence="2 3">WSW3-B6</strain>
    </source>
</reference>
<evidence type="ECO:0000259" key="1">
    <source>
        <dbReference type="Pfam" id="PF00561"/>
    </source>
</evidence>
<dbReference type="Gene3D" id="3.40.50.1820">
    <property type="entry name" value="alpha/beta hydrolase"/>
    <property type="match status" value="1"/>
</dbReference>
<evidence type="ECO:0000313" key="3">
    <source>
        <dbReference type="Proteomes" id="UP000825381"/>
    </source>
</evidence>
<dbReference type="EMBL" id="CP080429">
    <property type="protein sequence ID" value="QYJ68857.1"/>
    <property type="molecule type" value="Genomic_DNA"/>
</dbReference>
<dbReference type="InterPro" id="IPR050266">
    <property type="entry name" value="AB_hydrolase_sf"/>
</dbReference>
<keyword evidence="3" id="KW-1185">Reference proteome</keyword>
<dbReference type="Pfam" id="PF00561">
    <property type="entry name" value="Abhydrolase_1"/>
    <property type="match status" value="1"/>
</dbReference>
<gene>
    <name evidence="2" type="ORF">K1I41_02955</name>
</gene>
<organism evidence="2 3">
    <name type="scientific">Flavobacterium litorale</name>
    <dbReference type="NCBI Taxonomy" id="2856519"/>
    <lineage>
        <taxon>Bacteria</taxon>
        <taxon>Pseudomonadati</taxon>
        <taxon>Bacteroidota</taxon>
        <taxon>Flavobacteriia</taxon>
        <taxon>Flavobacteriales</taxon>
        <taxon>Flavobacteriaceae</taxon>
        <taxon>Flavobacterium</taxon>
    </lineage>
</organism>
<dbReference type="RefSeq" id="WP_220641196.1">
    <property type="nucleotide sequence ID" value="NZ_CP080429.1"/>
</dbReference>
<sequence length="259" mass="29262">MQLAYKNSTIHYTDKGKGAAVVLLHGFLENLSMWNAFVPEISKRNRVIAIDHLGHGQTGCIGYIHTMEDMADAVHAVLHELRIRKVILVGHSMGGYVALTFAELYPDIIKGIVLQNSTARPDSAARKLHRDRAIKAVKKDHTSFVRLAIGNLFSEQNRKRLSNEIEALRTKALKTPVQGIVAALEGMKIRKDQEVILHFAPYPIMLVLGEQDQTLPYSEHADQIHDTNVELVTYPEGHMSHIENYDDLLKRLLRFIKKC</sequence>
<dbReference type="InterPro" id="IPR029058">
    <property type="entry name" value="AB_hydrolase_fold"/>
</dbReference>
<protein>
    <submittedName>
        <fullName evidence="2">Alpha/beta hydrolase</fullName>
    </submittedName>
</protein>
<dbReference type="PANTHER" id="PTHR43798:SF33">
    <property type="entry name" value="HYDROLASE, PUTATIVE (AFU_ORTHOLOGUE AFUA_2G14860)-RELATED"/>
    <property type="match status" value="1"/>
</dbReference>
<proteinExistence type="predicted"/>
<dbReference type="InterPro" id="IPR000073">
    <property type="entry name" value="AB_hydrolase_1"/>
</dbReference>
<dbReference type="PRINTS" id="PR00111">
    <property type="entry name" value="ABHYDROLASE"/>
</dbReference>
<keyword evidence="2" id="KW-0378">Hydrolase</keyword>